<proteinExistence type="predicted"/>
<keyword evidence="1" id="KW-0614">Plasmid</keyword>
<dbReference type="AlphaFoldDB" id="I0CEB7"/>
<name>I0CEB7_9ACTN</name>
<accession>I0CEB7</accession>
<organism evidence="1">
    <name type="scientific">Streptomyces sp. W75</name>
    <dbReference type="NCBI Taxonomy" id="1170711"/>
    <lineage>
        <taxon>Bacteria</taxon>
        <taxon>Bacillati</taxon>
        <taxon>Actinomycetota</taxon>
        <taxon>Actinomycetes</taxon>
        <taxon>Kitasatosporales</taxon>
        <taxon>Streptomycetaceae</taxon>
        <taxon>Streptomyces</taxon>
    </lineage>
</organism>
<reference evidence="1" key="1">
    <citation type="submission" date="2011-12" db="EMBL/GenBank/DDBJ databases">
        <title>Complete nucleotide sequence of Streptomyces circular plasmid pCQ4.</title>
        <authorList>
            <person name="Cheng Q."/>
            <person name="Tian X."/>
            <person name="Qin Z."/>
        </authorList>
    </citation>
    <scope>NUCLEOTIDE SEQUENCE</scope>
    <source>
        <strain evidence="1">W75</strain>
        <plasmid evidence="1">pCQ4</plasmid>
    </source>
</reference>
<protein>
    <submittedName>
        <fullName evidence="1">Uncharacterized protein</fullName>
    </submittedName>
</protein>
<evidence type="ECO:0000313" key="1">
    <source>
        <dbReference type="EMBL" id="AFH75130.1"/>
    </source>
</evidence>
<sequence>MTHPTPTTIDDTAILRQQLAGALAELDLYRQ</sequence>
<dbReference type="EMBL" id="JQ340175">
    <property type="protein sequence ID" value="AFH75130.1"/>
    <property type="molecule type" value="Genomic_DNA"/>
</dbReference>
<geneLocation type="plasmid" evidence="1">
    <name>pCQ4</name>
</geneLocation>
<gene>
    <name evidence="1" type="ORF">pCQ4.5</name>
</gene>